<proteinExistence type="predicted"/>
<dbReference type="AlphaFoldDB" id="E4YXN4"/>
<feature type="region of interest" description="Disordered" evidence="1">
    <location>
        <begin position="1"/>
        <end position="29"/>
    </location>
</feature>
<evidence type="ECO:0000256" key="1">
    <source>
        <dbReference type="SAM" id="MobiDB-lite"/>
    </source>
</evidence>
<evidence type="ECO:0000313" key="2">
    <source>
        <dbReference type="EMBL" id="CBY40217.1"/>
    </source>
</evidence>
<organism evidence="2">
    <name type="scientific">Oikopleura dioica</name>
    <name type="common">Tunicate</name>
    <dbReference type="NCBI Taxonomy" id="34765"/>
    <lineage>
        <taxon>Eukaryota</taxon>
        <taxon>Metazoa</taxon>
        <taxon>Chordata</taxon>
        <taxon>Tunicata</taxon>
        <taxon>Appendicularia</taxon>
        <taxon>Copelata</taxon>
        <taxon>Oikopleuridae</taxon>
        <taxon>Oikopleura</taxon>
    </lineage>
</organism>
<reference evidence="2" key="1">
    <citation type="journal article" date="2010" name="Science">
        <title>Plasticity of animal genome architecture unmasked by rapid evolution of a pelagic tunicate.</title>
        <authorList>
            <person name="Denoeud F."/>
            <person name="Henriet S."/>
            <person name="Mungpakdee S."/>
            <person name="Aury J.M."/>
            <person name="Da Silva C."/>
            <person name="Brinkmann H."/>
            <person name="Mikhaleva J."/>
            <person name="Olsen L.C."/>
            <person name="Jubin C."/>
            <person name="Canestro C."/>
            <person name="Bouquet J.M."/>
            <person name="Danks G."/>
            <person name="Poulain J."/>
            <person name="Campsteijn C."/>
            <person name="Adamski M."/>
            <person name="Cross I."/>
            <person name="Yadetie F."/>
            <person name="Muffato M."/>
            <person name="Louis A."/>
            <person name="Butcher S."/>
            <person name="Tsagkogeorga G."/>
            <person name="Konrad A."/>
            <person name="Singh S."/>
            <person name="Jensen M.F."/>
            <person name="Cong E.H."/>
            <person name="Eikeseth-Otteraa H."/>
            <person name="Noel B."/>
            <person name="Anthouard V."/>
            <person name="Porcel B.M."/>
            <person name="Kachouri-Lafond R."/>
            <person name="Nishino A."/>
            <person name="Ugolini M."/>
            <person name="Chourrout P."/>
            <person name="Nishida H."/>
            <person name="Aasland R."/>
            <person name="Huzurbazar S."/>
            <person name="Westhof E."/>
            <person name="Delsuc F."/>
            <person name="Lehrach H."/>
            <person name="Reinhardt R."/>
            <person name="Weissenbach J."/>
            <person name="Roy S.W."/>
            <person name="Artiguenave F."/>
            <person name="Postlethwait J.H."/>
            <person name="Manak J.R."/>
            <person name="Thompson E.M."/>
            <person name="Jaillon O."/>
            <person name="Du Pasquier L."/>
            <person name="Boudinot P."/>
            <person name="Liberles D.A."/>
            <person name="Volff J.N."/>
            <person name="Philippe H."/>
            <person name="Lenhard B."/>
            <person name="Roest Crollius H."/>
            <person name="Wincker P."/>
            <person name="Chourrout D."/>
        </authorList>
    </citation>
    <scope>NUCLEOTIDE SEQUENCE [LARGE SCALE GENOMIC DNA]</scope>
</reference>
<accession>E4YXN4</accession>
<gene>
    <name evidence="2" type="ORF">GSOID_T00022196001</name>
</gene>
<feature type="compositionally biased region" description="Basic and acidic residues" evidence="1">
    <location>
        <begin position="10"/>
        <end position="22"/>
    </location>
</feature>
<name>E4YXN4_OIKDI</name>
<protein>
    <submittedName>
        <fullName evidence="2">Uncharacterized protein</fullName>
    </submittedName>
</protein>
<dbReference type="Proteomes" id="UP000011014">
    <property type="component" value="Unassembled WGS sequence"/>
</dbReference>
<dbReference type="EMBL" id="FN655825">
    <property type="protein sequence ID" value="CBY40217.1"/>
    <property type="molecule type" value="Genomic_DNA"/>
</dbReference>
<sequence length="87" mass="9701">MSDQSGSSAKKHEEKTVTRHSEISPNQVKVPLKPGFGLSNWMSIVRKGKNVSGISPSRGVTFAMRSSLYCEKLRKRSEFASLRFAEN</sequence>